<dbReference type="Proteomes" id="UP000427739">
    <property type="component" value="Segment"/>
</dbReference>
<name>A0A650EUN4_9CAUD</name>
<dbReference type="EMBL" id="MN689526">
    <property type="protein sequence ID" value="QGT53402.1"/>
    <property type="molecule type" value="Genomic_DNA"/>
</dbReference>
<keyword evidence="3" id="KW-1185">Reference proteome</keyword>
<reference evidence="2 3" key="1">
    <citation type="submission" date="2019-11" db="EMBL/GenBank/DDBJ databases">
        <title>Genome Sequences of 31 Lactococcus lactis Bacteriophages Isolated from Foods.</title>
        <authorList>
            <person name="Marcelli B."/>
            <person name="de Jong A."/>
            <person name="Kuipers O.P."/>
        </authorList>
    </citation>
    <scope>NUCLEOTIDE SEQUENCE [LARGE SCALE GENOMIC DNA]</scope>
</reference>
<proteinExistence type="predicted"/>
<feature type="coiled-coil region" evidence="1">
    <location>
        <begin position="30"/>
        <end position="57"/>
    </location>
</feature>
<evidence type="ECO:0000313" key="3">
    <source>
        <dbReference type="Proteomes" id="UP000427739"/>
    </source>
</evidence>
<keyword evidence="1" id="KW-0175">Coiled coil</keyword>
<evidence type="ECO:0000313" key="2">
    <source>
        <dbReference type="EMBL" id="QGT53402.1"/>
    </source>
</evidence>
<sequence>MELQERENEMLGFYAFRTFYYSKPERIEAREVINEDLKKLLDENKISKEEYNTMHKELDKLDELK</sequence>
<gene>
    <name evidence="2" type="ORF">CHPC966_001067</name>
</gene>
<organism evidence="2 3">
    <name type="scientific">Lactococcus phage CHPC966</name>
    <dbReference type="NCBI Taxonomy" id="2675258"/>
    <lineage>
        <taxon>Viruses</taxon>
        <taxon>Duplodnaviria</taxon>
        <taxon>Heunggongvirae</taxon>
        <taxon>Uroviricota</taxon>
        <taxon>Caudoviricetes</taxon>
        <taxon>Ceduovirus</taxon>
        <taxon>Ceduovirus CHPC966</taxon>
    </lineage>
</organism>
<accession>A0A650EUN4</accession>
<evidence type="ECO:0000256" key="1">
    <source>
        <dbReference type="SAM" id="Coils"/>
    </source>
</evidence>
<protein>
    <submittedName>
        <fullName evidence="2">Uncharacterized protein</fullName>
    </submittedName>
</protein>